<accession>A0A6V8KV57</accession>
<gene>
    <name evidence="3" type="ORF">Prum_002500</name>
</gene>
<keyword evidence="2" id="KW-0812">Transmembrane</keyword>
<evidence type="ECO:0000313" key="3">
    <source>
        <dbReference type="EMBL" id="GFJ86608.1"/>
    </source>
</evidence>
<evidence type="ECO:0000256" key="2">
    <source>
        <dbReference type="SAM" id="Phobius"/>
    </source>
</evidence>
<sequence length="470" mass="50175">MIDGKGARDGRDHPVGVITAGRGGPYGPRVSVREAVPVREVVVAREPVLSWARGFRLRQALKGSLWFVPLLGGVLGVLLAQVDAWRRPGVPASWQFSADTASGVLTVIISAMVGLFGFVVTIGVLVVQMATGTLSPRFMRLWYRDRLQKLVLAFFVGTIAFAFSLLRRVSEDAVPSIGVYVAGVAFGLSLLLLLLYLNRFAHSLRPVGVGTLVARQGREELRKATETRLRVTRSANPVRGRSPVALVGVPRSGAIQAINVRRLLAEAVRADCVLALHCSIGDFVRPGEAVVGVYSDGGTPNTAAIAGAVALGDERSIEDDPAFAMRILVDIAIRALSPAVNDPTTAVQMINHIEVLLYELAPYLDGTDHVVVADERGTVRVVAPTRTFADYLGLAMTEIREYGGGAVQVCRRLTSVLHSLLPVVPPGCRPVVEAELAALGRTIAARFPDAETRAFAGRDDRQGIGGPHAA</sequence>
<feature type="compositionally biased region" description="Basic and acidic residues" evidence="1">
    <location>
        <begin position="1"/>
        <end position="14"/>
    </location>
</feature>
<proteinExistence type="predicted"/>
<feature type="region of interest" description="Disordered" evidence="1">
    <location>
        <begin position="1"/>
        <end position="22"/>
    </location>
</feature>
<dbReference type="Proteomes" id="UP000482960">
    <property type="component" value="Unassembled WGS sequence"/>
</dbReference>
<evidence type="ECO:0000313" key="4">
    <source>
        <dbReference type="Proteomes" id="UP000482960"/>
    </source>
</evidence>
<feature type="transmembrane region" description="Helical" evidence="2">
    <location>
        <begin position="177"/>
        <end position="197"/>
    </location>
</feature>
<reference evidence="3 4" key="2">
    <citation type="submission" date="2020-03" db="EMBL/GenBank/DDBJ databases">
        <authorList>
            <person name="Ichikawa N."/>
            <person name="Kimura A."/>
            <person name="Kitahashi Y."/>
            <person name="Uohara A."/>
        </authorList>
    </citation>
    <scope>NUCLEOTIDE SEQUENCE [LARGE SCALE GENOMIC DNA]</scope>
    <source>
        <strain evidence="3 4">NBRC 108638</strain>
    </source>
</reference>
<keyword evidence="2" id="KW-1133">Transmembrane helix</keyword>
<dbReference type="AlphaFoldDB" id="A0A6V8KV57"/>
<dbReference type="InterPro" id="IPR018723">
    <property type="entry name" value="DUF2254_membrane"/>
</dbReference>
<evidence type="ECO:0000256" key="1">
    <source>
        <dbReference type="SAM" id="MobiDB-lite"/>
    </source>
</evidence>
<feature type="transmembrane region" description="Helical" evidence="2">
    <location>
        <begin position="147"/>
        <end position="165"/>
    </location>
</feature>
<dbReference type="EMBL" id="BLPG01000001">
    <property type="protein sequence ID" value="GFJ86608.1"/>
    <property type="molecule type" value="Genomic_DNA"/>
</dbReference>
<organism evidence="3 4">
    <name type="scientific">Phytohabitans rumicis</name>
    <dbReference type="NCBI Taxonomy" id="1076125"/>
    <lineage>
        <taxon>Bacteria</taxon>
        <taxon>Bacillati</taxon>
        <taxon>Actinomycetota</taxon>
        <taxon>Actinomycetes</taxon>
        <taxon>Micromonosporales</taxon>
        <taxon>Micromonosporaceae</taxon>
    </lineage>
</organism>
<comment type="caution">
    <text evidence="3">The sequence shown here is derived from an EMBL/GenBank/DDBJ whole genome shotgun (WGS) entry which is preliminary data.</text>
</comment>
<dbReference type="Pfam" id="PF10011">
    <property type="entry name" value="DUF2254"/>
    <property type="match status" value="1"/>
</dbReference>
<keyword evidence="4" id="KW-1185">Reference proteome</keyword>
<keyword evidence="2" id="KW-0472">Membrane</keyword>
<name>A0A6V8KV57_9ACTN</name>
<protein>
    <recommendedName>
        <fullName evidence="5">DUF2254 domain-containing protein</fullName>
    </recommendedName>
</protein>
<feature type="transmembrane region" description="Helical" evidence="2">
    <location>
        <begin position="102"/>
        <end position="127"/>
    </location>
</feature>
<evidence type="ECO:0008006" key="5">
    <source>
        <dbReference type="Google" id="ProtNLM"/>
    </source>
</evidence>
<feature type="transmembrane region" description="Helical" evidence="2">
    <location>
        <begin position="63"/>
        <end position="82"/>
    </location>
</feature>
<reference evidence="3 4" key="1">
    <citation type="submission" date="2020-03" db="EMBL/GenBank/DDBJ databases">
        <title>Whole genome shotgun sequence of Phytohabitans rumicis NBRC 108638.</title>
        <authorList>
            <person name="Komaki H."/>
            <person name="Tamura T."/>
        </authorList>
    </citation>
    <scope>NUCLEOTIDE SEQUENCE [LARGE SCALE GENOMIC DNA]</scope>
    <source>
        <strain evidence="3 4">NBRC 108638</strain>
    </source>
</reference>